<dbReference type="Gene3D" id="1.10.238.10">
    <property type="entry name" value="EF-hand"/>
    <property type="match status" value="1"/>
</dbReference>
<dbReference type="PROSITE" id="PS51229">
    <property type="entry name" value="DCUN1"/>
    <property type="match status" value="1"/>
</dbReference>
<evidence type="ECO:0000313" key="4">
    <source>
        <dbReference type="EMBL" id="CAE0488199.1"/>
    </source>
</evidence>
<evidence type="ECO:0000256" key="2">
    <source>
        <dbReference type="RuleBase" id="RU410713"/>
    </source>
</evidence>
<dbReference type="Pfam" id="PF14555">
    <property type="entry name" value="UBA_4"/>
    <property type="match status" value="1"/>
</dbReference>
<proteinExistence type="predicted"/>
<dbReference type="GO" id="GO:0097602">
    <property type="term" value="F:cullin family protein binding"/>
    <property type="evidence" value="ECO:0007669"/>
    <property type="project" value="TreeGrafter"/>
</dbReference>
<dbReference type="InterPro" id="IPR009060">
    <property type="entry name" value="UBA-like_sf"/>
</dbReference>
<dbReference type="InterPro" id="IPR005176">
    <property type="entry name" value="PONY_dom"/>
</dbReference>
<dbReference type="AlphaFoldDB" id="A0A7S3VIU5"/>
<dbReference type="GO" id="GO:0032182">
    <property type="term" value="F:ubiquitin-like protein binding"/>
    <property type="evidence" value="ECO:0007669"/>
    <property type="project" value="TreeGrafter"/>
</dbReference>
<keyword evidence="1" id="KW-0833">Ubl conjugation pathway</keyword>
<comment type="function">
    <text evidence="2">Neddylation of cullins play an essential role in the regulation of SCF-type complexes activity.</text>
</comment>
<organism evidence="4">
    <name type="scientific">Dunaliella tertiolecta</name>
    <name type="common">Green alga</name>
    <dbReference type="NCBI Taxonomy" id="3047"/>
    <lineage>
        <taxon>Eukaryota</taxon>
        <taxon>Viridiplantae</taxon>
        <taxon>Chlorophyta</taxon>
        <taxon>core chlorophytes</taxon>
        <taxon>Chlorophyceae</taxon>
        <taxon>CS clade</taxon>
        <taxon>Chlamydomonadales</taxon>
        <taxon>Dunaliellaceae</taxon>
        <taxon>Dunaliella</taxon>
    </lineage>
</organism>
<protein>
    <recommendedName>
        <fullName evidence="2">Defective in cullin neddylation protein</fullName>
    </recommendedName>
</protein>
<name>A0A7S3VIU5_DUNTE</name>
<dbReference type="GO" id="GO:0045116">
    <property type="term" value="P:protein neddylation"/>
    <property type="evidence" value="ECO:0007669"/>
    <property type="project" value="TreeGrafter"/>
</dbReference>
<evidence type="ECO:0000259" key="3">
    <source>
        <dbReference type="PROSITE" id="PS51229"/>
    </source>
</evidence>
<dbReference type="SUPFAM" id="SSF46934">
    <property type="entry name" value="UBA-like"/>
    <property type="match status" value="1"/>
</dbReference>
<dbReference type="Pfam" id="PF03556">
    <property type="entry name" value="Cullin_binding"/>
    <property type="match status" value="1"/>
</dbReference>
<dbReference type="FunFam" id="1.10.238.200:FF:000004">
    <property type="entry name" value="Defective in cullin neddylation protein"/>
    <property type="match status" value="1"/>
</dbReference>
<dbReference type="PANTHER" id="PTHR12281">
    <property type="entry name" value="RP42 RELATED"/>
    <property type="match status" value="1"/>
</dbReference>
<evidence type="ECO:0000256" key="1">
    <source>
        <dbReference type="ARBA" id="ARBA00022786"/>
    </source>
</evidence>
<accession>A0A7S3VIU5</accession>
<dbReference type="InterPro" id="IPR042460">
    <property type="entry name" value="DCN1-like_PONY"/>
</dbReference>
<dbReference type="FunFam" id="1.10.238.10:FF:000030">
    <property type="entry name" value="DCN1-like protein"/>
    <property type="match status" value="1"/>
</dbReference>
<gene>
    <name evidence="4" type="ORF">DTER00134_LOCUS3263</name>
</gene>
<dbReference type="GO" id="GO:0000151">
    <property type="term" value="C:ubiquitin ligase complex"/>
    <property type="evidence" value="ECO:0007669"/>
    <property type="project" value="TreeGrafter"/>
</dbReference>
<dbReference type="Gene3D" id="1.10.8.10">
    <property type="entry name" value="DNA helicase RuvA subunit, C-terminal domain"/>
    <property type="match status" value="1"/>
</dbReference>
<dbReference type="Gene3D" id="1.10.238.200">
    <property type="entry name" value="Cullin, PONY binding domain"/>
    <property type="match status" value="1"/>
</dbReference>
<dbReference type="InterPro" id="IPR014764">
    <property type="entry name" value="DCN-prot"/>
</dbReference>
<reference evidence="4" key="1">
    <citation type="submission" date="2021-01" db="EMBL/GenBank/DDBJ databases">
        <authorList>
            <person name="Corre E."/>
            <person name="Pelletier E."/>
            <person name="Niang G."/>
            <person name="Scheremetjew M."/>
            <person name="Finn R."/>
            <person name="Kale V."/>
            <person name="Holt S."/>
            <person name="Cochrane G."/>
            <person name="Meng A."/>
            <person name="Brown T."/>
            <person name="Cohen L."/>
        </authorList>
    </citation>
    <scope>NUCLEOTIDE SEQUENCE</scope>
    <source>
        <strain evidence="4">CCMP1320</strain>
    </source>
</reference>
<dbReference type="PANTHER" id="PTHR12281:SF2">
    <property type="entry name" value="DEFECTIVE IN CULLIN NEDDYLATION PROTEIN"/>
    <property type="match status" value="1"/>
</dbReference>
<dbReference type="EMBL" id="HBIP01006360">
    <property type="protein sequence ID" value="CAE0488199.1"/>
    <property type="molecule type" value="Transcribed_RNA"/>
</dbReference>
<dbReference type="GO" id="GO:0031624">
    <property type="term" value="F:ubiquitin conjugating enzyme binding"/>
    <property type="evidence" value="ECO:0007669"/>
    <property type="project" value="TreeGrafter"/>
</dbReference>
<feature type="domain" description="DCUN1" evidence="3">
    <location>
        <begin position="57"/>
        <end position="246"/>
    </location>
</feature>
<sequence length="250" mass="28559">MTPILPLLQREQAAQFKSITGASDKVAFDSLKAANWMLEAAIDYYFASGLSATTPGVDPKAVDQMFSAYKDPDEDVIGAEGIMKLCEDLGIEPADIVMLVIAFHMNAAAMGEFTKAEFSEGMLKMGVDSVDKLKKKLPELREELNNPDRFHDIYNYAYMFSREKGQKCVHLETAVGMWQLLFSGNRWPLVNEWCDFLQKHHNRAISKDTWTQLYDFIKTIKPDFSNFEESSSAWPYLIDEFVEHSREKRT</sequence>